<organism evidence="2 3">
    <name type="scientific">Halalkalibacillus sediminis</name>
    <dbReference type="NCBI Taxonomy" id="2018042"/>
    <lineage>
        <taxon>Bacteria</taxon>
        <taxon>Bacillati</taxon>
        <taxon>Bacillota</taxon>
        <taxon>Bacilli</taxon>
        <taxon>Bacillales</taxon>
        <taxon>Bacillaceae</taxon>
        <taxon>Halalkalibacillus</taxon>
    </lineage>
</organism>
<keyword evidence="1" id="KW-1133">Transmembrane helix</keyword>
<reference evidence="2 3" key="1">
    <citation type="submission" date="2017-06" db="EMBL/GenBank/DDBJ databases">
        <title>the draft geome sequence of Illustriluteabacillus marina B3227.</title>
        <authorList>
            <person name="He R.-H."/>
            <person name="Du Z.-J."/>
        </authorList>
    </citation>
    <scope>NUCLEOTIDE SEQUENCE [LARGE SCALE GENOMIC DNA]</scope>
    <source>
        <strain evidence="2 3">B3227</strain>
    </source>
</reference>
<keyword evidence="1" id="KW-0812">Transmembrane</keyword>
<feature type="transmembrane region" description="Helical" evidence="1">
    <location>
        <begin position="20"/>
        <end position="43"/>
    </location>
</feature>
<dbReference type="RefSeq" id="WP_101332099.1">
    <property type="nucleotide sequence ID" value="NZ_PJNH01000003.1"/>
</dbReference>
<gene>
    <name evidence="2" type="ORF">CEY16_11070</name>
</gene>
<evidence type="ECO:0000313" key="3">
    <source>
        <dbReference type="Proteomes" id="UP000243524"/>
    </source>
</evidence>
<comment type="caution">
    <text evidence="2">The sequence shown here is derived from an EMBL/GenBank/DDBJ whole genome shotgun (WGS) entry which is preliminary data.</text>
</comment>
<dbReference type="AlphaFoldDB" id="A0A2I0QSF9"/>
<dbReference type="EMBL" id="PJNH01000003">
    <property type="protein sequence ID" value="PKR77271.1"/>
    <property type="molecule type" value="Genomic_DNA"/>
</dbReference>
<sequence length="65" mass="6974">MKQFFENFLREEDGQGMAEYALILGVLAVGVVAVLITFGDAIIDAFNDVIAKFDETPTGTDSTTG</sequence>
<proteinExistence type="predicted"/>
<protein>
    <submittedName>
        <fullName evidence="2">Flp family type IVb pilin</fullName>
    </submittedName>
</protein>
<keyword evidence="3" id="KW-1185">Reference proteome</keyword>
<evidence type="ECO:0000256" key="1">
    <source>
        <dbReference type="SAM" id="Phobius"/>
    </source>
</evidence>
<name>A0A2I0QSF9_9BACI</name>
<keyword evidence="1" id="KW-0472">Membrane</keyword>
<evidence type="ECO:0000313" key="2">
    <source>
        <dbReference type="EMBL" id="PKR77271.1"/>
    </source>
</evidence>
<dbReference type="Proteomes" id="UP000243524">
    <property type="component" value="Unassembled WGS sequence"/>
</dbReference>
<accession>A0A2I0QSF9</accession>